<keyword evidence="8" id="KW-0436">Ligase</keyword>
<organism evidence="8 9">
    <name type="scientific">Candidatus Odoribacter faecigallinarum</name>
    <dbReference type="NCBI Taxonomy" id="2838706"/>
    <lineage>
        <taxon>Bacteria</taxon>
        <taxon>Pseudomonadati</taxon>
        <taxon>Bacteroidota</taxon>
        <taxon>Bacteroidia</taxon>
        <taxon>Bacteroidales</taxon>
        <taxon>Odoribacteraceae</taxon>
        <taxon>Odoribacter</taxon>
    </lineage>
</organism>
<dbReference type="PANTHER" id="PTHR37422:SF13">
    <property type="entry name" value="LIPOPOLYSACCHARIDE BIOSYNTHESIS PROTEIN PA4999-RELATED"/>
    <property type="match status" value="1"/>
</dbReference>
<reference evidence="8" key="1">
    <citation type="journal article" date="2021" name="PeerJ">
        <title>Extensive microbial diversity within the chicken gut microbiome revealed by metagenomics and culture.</title>
        <authorList>
            <person name="Gilroy R."/>
            <person name="Ravi A."/>
            <person name="Getino M."/>
            <person name="Pursley I."/>
            <person name="Horton D.L."/>
            <person name="Alikhan N.F."/>
            <person name="Baker D."/>
            <person name="Gharbi K."/>
            <person name="Hall N."/>
            <person name="Watson M."/>
            <person name="Adriaenssens E.M."/>
            <person name="Foster-Nyarko E."/>
            <person name="Jarju S."/>
            <person name="Secka A."/>
            <person name="Antonio M."/>
            <person name="Oren A."/>
            <person name="Chaudhuri R.R."/>
            <person name="La Ragione R."/>
            <person name="Hildebrand F."/>
            <person name="Pallen M.J."/>
        </authorList>
    </citation>
    <scope>NUCLEOTIDE SEQUENCE</scope>
    <source>
        <strain evidence="8">23274</strain>
    </source>
</reference>
<evidence type="ECO:0000259" key="7">
    <source>
        <dbReference type="Pfam" id="PF04932"/>
    </source>
</evidence>
<dbReference type="GO" id="GO:0016020">
    <property type="term" value="C:membrane"/>
    <property type="evidence" value="ECO:0007669"/>
    <property type="project" value="UniProtKB-SubCell"/>
</dbReference>
<keyword evidence="4 6" id="KW-0472">Membrane</keyword>
<evidence type="ECO:0000256" key="6">
    <source>
        <dbReference type="SAM" id="Phobius"/>
    </source>
</evidence>
<dbReference type="Pfam" id="PF04932">
    <property type="entry name" value="Wzy_C"/>
    <property type="match status" value="1"/>
</dbReference>
<evidence type="ECO:0000256" key="5">
    <source>
        <dbReference type="PROSITE-ProRule" id="PRU00339"/>
    </source>
</evidence>
<keyword evidence="3 6" id="KW-1133">Transmembrane helix</keyword>
<dbReference type="InterPro" id="IPR019734">
    <property type="entry name" value="TPR_rpt"/>
</dbReference>
<evidence type="ECO:0000313" key="8">
    <source>
        <dbReference type="EMBL" id="HIX03425.1"/>
    </source>
</evidence>
<evidence type="ECO:0000256" key="3">
    <source>
        <dbReference type="ARBA" id="ARBA00022989"/>
    </source>
</evidence>
<keyword evidence="2 6" id="KW-0812">Transmembrane</keyword>
<name>A0A9D1UZK3_9BACT</name>
<protein>
    <submittedName>
        <fullName evidence="8">O-antigen ligase family protein</fullName>
    </submittedName>
</protein>
<dbReference type="Gene3D" id="1.25.40.10">
    <property type="entry name" value="Tetratricopeptide repeat domain"/>
    <property type="match status" value="1"/>
</dbReference>
<comment type="caution">
    <text evidence="8">The sequence shown here is derived from an EMBL/GenBank/DDBJ whole genome shotgun (WGS) entry which is preliminary data.</text>
</comment>
<dbReference type="InterPro" id="IPR011990">
    <property type="entry name" value="TPR-like_helical_dom_sf"/>
</dbReference>
<feature type="transmembrane region" description="Helical" evidence="6">
    <location>
        <begin position="99"/>
        <end position="117"/>
    </location>
</feature>
<dbReference type="SUPFAM" id="SSF48452">
    <property type="entry name" value="TPR-like"/>
    <property type="match status" value="1"/>
</dbReference>
<feature type="transmembrane region" description="Helical" evidence="6">
    <location>
        <begin position="37"/>
        <end position="55"/>
    </location>
</feature>
<feature type="domain" description="O-antigen ligase-related" evidence="7">
    <location>
        <begin position="85"/>
        <end position="232"/>
    </location>
</feature>
<dbReference type="EMBL" id="DXFT01000093">
    <property type="protein sequence ID" value="HIX03425.1"/>
    <property type="molecule type" value="Genomic_DNA"/>
</dbReference>
<reference evidence="8" key="2">
    <citation type="submission" date="2021-04" db="EMBL/GenBank/DDBJ databases">
        <authorList>
            <person name="Gilroy R."/>
        </authorList>
    </citation>
    <scope>NUCLEOTIDE SEQUENCE</scope>
    <source>
        <strain evidence="8">23274</strain>
    </source>
</reference>
<dbReference type="InterPro" id="IPR007016">
    <property type="entry name" value="O-antigen_ligase-rel_domated"/>
</dbReference>
<feature type="transmembrane region" description="Helical" evidence="6">
    <location>
        <begin position="75"/>
        <end position="93"/>
    </location>
</feature>
<feature type="transmembrane region" description="Helical" evidence="6">
    <location>
        <begin position="298"/>
        <end position="319"/>
    </location>
</feature>
<feature type="transmembrane region" description="Helical" evidence="6">
    <location>
        <begin position="129"/>
        <end position="149"/>
    </location>
</feature>
<dbReference type="AlphaFoldDB" id="A0A9D1UZK3"/>
<dbReference type="PANTHER" id="PTHR37422">
    <property type="entry name" value="TEICHURONIC ACID BIOSYNTHESIS PROTEIN TUAE"/>
    <property type="match status" value="1"/>
</dbReference>
<dbReference type="GO" id="GO:0016874">
    <property type="term" value="F:ligase activity"/>
    <property type="evidence" value="ECO:0007669"/>
    <property type="project" value="UniProtKB-KW"/>
</dbReference>
<dbReference type="Proteomes" id="UP000824202">
    <property type="component" value="Unassembled WGS sequence"/>
</dbReference>
<proteinExistence type="predicted"/>
<dbReference type="InterPro" id="IPR051533">
    <property type="entry name" value="WaaL-like"/>
</dbReference>
<keyword evidence="5" id="KW-0802">TPR repeat</keyword>
<comment type="subcellular location">
    <subcellularLocation>
        <location evidence="1">Membrane</location>
        <topology evidence="1">Multi-pass membrane protein</topology>
    </subcellularLocation>
</comment>
<evidence type="ECO:0000256" key="1">
    <source>
        <dbReference type="ARBA" id="ARBA00004141"/>
    </source>
</evidence>
<feature type="transmembrane region" description="Helical" evidence="6">
    <location>
        <begin position="251"/>
        <end position="269"/>
    </location>
</feature>
<feature type="repeat" description="TPR" evidence="5">
    <location>
        <begin position="390"/>
        <end position="423"/>
    </location>
</feature>
<accession>A0A9D1UZK3</accession>
<feature type="transmembrane region" description="Helical" evidence="6">
    <location>
        <begin position="216"/>
        <end position="239"/>
    </location>
</feature>
<dbReference type="PROSITE" id="PS50005">
    <property type="entry name" value="TPR"/>
    <property type="match status" value="1"/>
</dbReference>
<evidence type="ECO:0000256" key="4">
    <source>
        <dbReference type="ARBA" id="ARBA00023136"/>
    </source>
</evidence>
<gene>
    <name evidence="8" type="ORF">H9863_04820</name>
</gene>
<sequence>MGLGIYELQIGFTQWYYHILRGNIIGGWISGSFENPGPYGGFLAFVFPFALYVSLNQKTLPLSASNNRQKIFKRILLFLAWLNTIGILVLLPITQCRTAWLAIIISSIYIIGLNKIKSYWKSIRPQWQIVSLCTFCIILFIGALGIYQLKADSADGRLLIWKIALQPLTEYGLTGSGFGSFAKVYGDAQAHYFEQQTRPEREQMLVGAPEFCYNEYLQIGIEQGVVGLLIFLGFIFLAFKNIRHCQIWGAKAYGGALTSILVLACFSYPFRINSLLLLSIFIITTMLCFPIKNRNISTIITLCVTLIACYSLGIIGHPIHRQANEYWKKLQAYFYQGEFETISEKYALLYPYLSKEPSFLFEYGQCLSQTGQYEKSNEILEKGTHYSSDPMFFNIMGKNYQQLKQYDKAEYMFYQAIYRIPHKLYPYYLLMKMYIESNQIKKATEIAKTIIRKKLKVESIHTNKMKKEAQEFLSSAYQ</sequence>
<evidence type="ECO:0000313" key="9">
    <source>
        <dbReference type="Proteomes" id="UP000824202"/>
    </source>
</evidence>
<evidence type="ECO:0000256" key="2">
    <source>
        <dbReference type="ARBA" id="ARBA00022692"/>
    </source>
</evidence>
<feature type="transmembrane region" description="Helical" evidence="6">
    <location>
        <begin position="275"/>
        <end position="291"/>
    </location>
</feature>